<dbReference type="Gene3D" id="3.30.420.40">
    <property type="match status" value="2"/>
</dbReference>
<dbReference type="CDD" id="cd07809">
    <property type="entry name" value="ASKHA_NBD_FGGY_BaXK-like"/>
    <property type="match status" value="1"/>
</dbReference>
<gene>
    <name evidence="9 13" type="primary">xylB</name>
    <name evidence="13" type="ORF">ESP57_10995</name>
</gene>
<feature type="domain" description="Carbohydrate kinase FGGY C-terminal" evidence="12">
    <location>
        <begin position="310"/>
        <end position="489"/>
    </location>
</feature>
<evidence type="ECO:0000256" key="4">
    <source>
        <dbReference type="ARBA" id="ARBA00022741"/>
    </source>
</evidence>
<feature type="domain" description="Carbohydrate kinase FGGY N-terminal" evidence="11">
    <location>
        <begin position="56"/>
        <end position="301"/>
    </location>
</feature>
<reference evidence="13 14" key="1">
    <citation type="submission" date="2019-01" db="EMBL/GenBank/DDBJ databases">
        <authorList>
            <person name="Li J."/>
        </authorList>
    </citation>
    <scope>NUCLEOTIDE SEQUENCE [LARGE SCALE GENOMIC DNA]</scope>
    <source>
        <strain evidence="13 14">CCUG 35506</strain>
    </source>
</reference>
<sequence length="542" mass="56449">MSLIERFDTGIPLDRVARVGTPHYLGRQTSTQGAQMSDTDQPNGSDVEEEDRMPIVAGVDASTQSSTVELRDADSGALLGTGRAAHPETFPPVSEQHPSAWWSAVASAFAAAAQDAGVRSQEIRAISVGAQCHGLVLLDHDGVPLHPAKLWNDTTSAPQAARLLTEFGGKGWADAVGSVPTAAFTITKLAWMAEYKPELLGQAATVLLPHDYLTFRLTGRFVTDRSDASGTGYFAAHEGRWRTDLLDRVIGARDWDTMLPTVLGPDEAAGTIAAAVADELGLDRDVLVGAGGGDQHLSAVGIGLANGDVAYSLGTSGVVMTASAHPVFDPEGIVTGVASAVGGYLPLACTLNATKVTDWAARMLGVSVQGLGELALRGNPADRPVLAAFLDGERTPNRPDAVGVLAGLTTTTTREELARAAFEGVLLGLVEAHARLGAVGAAADGEVTITGGGARSSAFRQLLADLLGRPISTRDSAESTARGAALQASAVLRERSVADVAVELRPDTTSVTDPQHEAPARLRDQYRTLSAWTGADRRPDAP</sequence>
<accession>A0A4Q2JRK4</accession>
<dbReference type="EMBL" id="SDPO01000002">
    <property type="protein sequence ID" value="RXZ49429.1"/>
    <property type="molecule type" value="Genomic_DNA"/>
</dbReference>
<feature type="compositionally biased region" description="Polar residues" evidence="10">
    <location>
        <begin position="27"/>
        <end position="44"/>
    </location>
</feature>
<dbReference type="InterPro" id="IPR018483">
    <property type="entry name" value="Carb_kinase_FGGY_CS"/>
</dbReference>
<dbReference type="GO" id="GO:0005997">
    <property type="term" value="P:xylulose metabolic process"/>
    <property type="evidence" value="ECO:0007669"/>
    <property type="project" value="InterPro"/>
</dbReference>
<evidence type="ECO:0000256" key="10">
    <source>
        <dbReference type="SAM" id="MobiDB-lite"/>
    </source>
</evidence>
<dbReference type="EC" id="2.7.1.17" evidence="9"/>
<evidence type="ECO:0000256" key="1">
    <source>
        <dbReference type="ARBA" id="ARBA00009156"/>
    </source>
</evidence>
<dbReference type="InterPro" id="IPR006000">
    <property type="entry name" value="Xylulokinase"/>
</dbReference>
<evidence type="ECO:0000256" key="2">
    <source>
        <dbReference type="ARBA" id="ARBA00022629"/>
    </source>
</evidence>
<keyword evidence="6 9" id="KW-0067">ATP-binding</keyword>
<dbReference type="GO" id="GO:0004856">
    <property type="term" value="F:D-xylulokinase activity"/>
    <property type="evidence" value="ECO:0007669"/>
    <property type="project" value="UniProtKB-EC"/>
</dbReference>
<evidence type="ECO:0000259" key="12">
    <source>
        <dbReference type="Pfam" id="PF02782"/>
    </source>
</evidence>
<dbReference type="NCBIfam" id="TIGR01312">
    <property type="entry name" value="XylB"/>
    <property type="match status" value="1"/>
</dbReference>
<proteinExistence type="inferred from homology"/>
<dbReference type="AlphaFoldDB" id="A0A4Q2JRK4"/>
<keyword evidence="7 9" id="KW-0119">Carbohydrate metabolism</keyword>
<keyword evidence="2 9" id="KW-0859">Xylose metabolism</keyword>
<dbReference type="InterPro" id="IPR018484">
    <property type="entry name" value="FGGY_N"/>
</dbReference>
<dbReference type="GO" id="GO:0005524">
    <property type="term" value="F:ATP binding"/>
    <property type="evidence" value="ECO:0007669"/>
    <property type="project" value="UniProtKB-KW"/>
</dbReference>
<comment type="catalytic activity">
    <reaction evidence="9">
        <text>D-xylulose + ATP = D-xylulose 5-phosphate + ADP + H(+)</text>
        <dbReference type="Rhea" id="RHEA:10964"/>
        <dbReference type="ChEBI" id="CHEBI:15378"/>
        <dbReference type="ChEBI" id="CHEBI:17140"/>
        <dbReference type="ChEBI" id="CHEBI:30616"/>
        <dbReference type="ChEBI" id="CHEBI:57737"/>
        <dbReference type="ChEBI" id="CHEBI:456216"/>
        <dbReference type="EC" id="2.7.1.17"/>
    </reaction>
</comment>
<dbReference type="InterPro" id="IPR000577">
    <property type="entry name" value="Carb_kinase_FGGY"/>
</dbReference>
<feature type="region of interest" description="Disordered" evidence="10">
    <location>
        <begin position="23"/>
        <end position="49"/>
    </location>
</feature>
<dbReference type="PANTHER" id="PTHR43095:SF5">
    <property type="entry name" value="XYLULOSE KINASE"/>
    <property type="match status" value="1"/>
</dbReference>
<dbReference type="InterPro" id="IPR050406">
    <property type="entry name" value="FGGY_Carb_Kinase"/>
</dbReference>
<dbReference type="PIRSF" id="PIRSF000538">
    <property type="entry name" value="GlpK"/>
    <property type="match status" value="1"/>
</dbReference>
<keyword evidence="3 8" id="KW-0808">Transferase</keyword>
<name>A0A4Q2JRK4_9MICO</name>
<evidence type="ECO:0000259" key="11">
    <source>
        <dbReference type="Pfam" id="PF00370"/>
    </source>
</evidence>
<evidence type="ECO:0000256" key="6">
    <source>
        <dbReference type="ARBA" id="ARBA00022840"/>
    </source>
</evidence>
<dbReference type="SUPFAM" id="SSF53067">
    <property type="entry name" value="Actin-like ATPase domain"/>
    <property type="match status" value="2"/>
</dbReference>
<dbReference type="Pfam" id="PF02782">
    <property type="entry name" value="FGGY_C"/>
    <property type="match status" value="1"/>
</dbReference>
<evidence type="ECO:0000256" key="3">
    <source>
        <dbReference type="ARBA" id="ARBA00022679"/>
    </source>
</evidence>
<evidence type="ECO:0000313" key="13">
    <source>
        <dbReference type="EMBL" id="RXZ49429.1"/>
    </source>
</evidence>
<dbReference type="OrthoDB" id="9805576at2"/>
<evidence type="ECO:0000256" key="5">
    <source>
        <dbReference type="ARBA" id="ARBA00022777"/>
    </source>
</evidence>
<keyword evidence="5 8" id="KW-0418">Kinase</keyword>
<comment type="caution">
    <text evidence="13">The sequence shown here is derived from an EMBL/GenBank/DDBJ whole genome shotgun (WGS) entry which is preliminary data.</text>
</comment>
<comment type="similarity">
    <text evidence="1 8">Belongs to the FGGY kinase family.</text>
</comment>
<dbReference type="InterPro" id="IPR018485">
    <property type="entry name" value="FGGY_C"/>
</dbReference>
<dbReference type="PROSITE" id="PS00445">
    <property type="entry name" value="FGGY_KINASES_2"/>
    <property type="match status" value="1"/>
</dbReference>
<keyword evidence="14" id="KW-1185">Reference proteome</keyword>
<dbReference type="PANTHER" id="PTHR43095">
    <property type="entry name" value="SUGAR KINASE"/>
    <property type="match status" value="1"/>
</dbReference>
<organism evidence="13 14">
    <name type="scientific">Agromyces fucosus</name>
    <dbReference type="NCBI Taxonomy" id="41985"/>
    <lineage>
        <taxon>Bacteria</taxon>
        <taxon>Bacillati</taxon>
        <taxon>Actinomycetota</taxon>
        <taxon>Actinomycetes</taxon>
        <taxon>Micrococcales</taxon>
        <taxon>Microbacteriaceae</taxon>
        <taxon>Agromyces</taxon>
    </lineage>
</organism>
<evidence type="ECO:0000256" key="7">
    <source>
        <dbReference type="ARBA" id="ARBA00023277"/>
    </source>
</evidence>
<dbReference type="Proteomes" id="UP000292935">
    <property type="component" value="Unassembled WGS sequence"/>
</dbReference>
<keyword evidence="4 9" id="KW-0547">Nucleotide-binding</keyword>
<dbReference type="GO" id="GO:0042732">
    <property type="term" value="P:D-xylose metabolic process"/>
    <property type="evidence" value="ECO:0007669"/>
    <property type="project" value="UniProtKB-KW"/>
</dbReference>
<evidence type="ECO:0000256" key="8">
    <source>
        <dbReference type="RuleBase" id="RU003733"/>
    </source>
</evidence>
<protein>
    <recommendedName>
        <fullName evidence="9">Xylulose kinase</fullName>
        <shortName evidence="9">Xylulokinase</shortName>
        <ecNumber evidence="9">2.7.1.17</ecNumber>
    </recommendedName>
</protein>
<dbReference type="InterPro" id="IPR043129">
    <property type="entry name" value="ATPase_NBD"/>
</dbReference>
<evidence type="ECO:0000256" key="9">
    <source>
        <dbReference type="RuleBase" id="RU364073"/>
    </source>
</evidence>
<dbReference type="Pfam" id="PF00370">
    <property type="entry name" value="FGGY_N"/>
    <property type="match status" value="1"/>
</dbReference>
<evidence type="ECO:0000313" key="14">
    <source>
        <dbReference type="Proteomes" id="UP000292935"/>
    </source>
</evidence>